<keyword evidence="2" id="KW-1185">Reference proteome</keyword>
<protein>
    <recommendedName>
        <fullName evidence="3">Zinc finger, CCHC-type</fullName>
    </recommendedName>
</protein>
<evidence type="ECO:0000313" key="1">
    <source>
        <dbReference type="EMBL" id="WMV52072.1"/>
    </source>
</evidence>
<organism evidence="1 2">
    <name type="scientific">Solanum verrucosum</name>
    <dbReference type="NCBI Taxonomy" id="315347"/>
    <lineage>
        <taxon>Eukaryota</taxon>
        <taxon>Viridiplantae</taxon>
        <taxon>Streptophyta</taxon>
        <taxon>Embryophyta</taxon>
        <taxon>Tracheophyta</taxon>
        <taxon>Spermatophyta</taxon>
        <taxon>Magnoliopsida</taxon>
        <taxon>eudicotyledons</taxon>
        <taxon>Gunneridae</taxon>
        <taxon>Pentapetalae</taxon>
        <taxon>asterids</taxon>
        <taxon>lamiids</taxon>
        <taxon>Solanales</taxon>
        <taxon>Solanaceae</taxon>
        <taxon>Solanoideae</taxon>
        <taxon>Solaneae</taxon>
        <taxon>Solanum</taxon>
    </lineage>
</organism>
<gene>
    <name evidence="1" type="ORF">MTR67_045457</name>
</gene>
<dbReference type="PANTHER" id="PTHR47592:SF24">
    <property type="entry name" value="BNACNNG30200D PROTEIN"/>
    <property type="match status" value="1"/>
</dbReference>
<dbReference type="AlphaFoldDB" id="A0AAF0UT17"/>
<evidence type="ECO:0000313" key="2">
    <source>
        <dbReference type="Proteomes" id="UP001234989"/>
    </source>
</evidence>
<evidence type="ECO:0008006" key="3">
    <source>
        <dbReference type="Google" id="ProtNLM"/>
    </source>
</evidence>
<dbReference type="Proteomes" id="UP001234989">
    <property type="component" value="Chromosome 10"/>
</dbReference>
<sequence length="193" mass="22497">MAMLKDREKFMIIEAWTHADFLCKGYILSALEDDLYNVYSAMTTSKELWNALEKKYRTEDACLKKFVVAKFLDYKMSYSKTVGSQVQELQLIFHDLITKDMVVNEAFQVAAMIEKLPPSWNDFKNYLKHKRKEMKLEDLVIRLKIEEDNKTAGKKSRGNLTIMGVNIVEEVLTPNFGPPQYKLIIELLKFPTI</sequence>
<dbReference type="PANTHER" id="PTHR47592">
    <property type="entry name" value="PBF68 PROTEIN"/>
    <property type="match status" value="1"/>
</dbReference>
<dbReference type="EMBL" id="CP133621">
    <property type="protein sequence ID" value="WMV52072.1"/>
    <property type="molecule type" value="Genomic_DNA"/>
</dbReference>
<proteinExistence type="predicted"/>
<name>A0AAF0UT17_SOLVR</name>
<accession>A0AAF0UT17</accession>
<dbReference type="Pfam" id="PF14223">
    <property type="entry name" value="Retrotran_gag_2"/>
    <property type="match status" value="1"/>
</dbReference>
<reference evidence="1" key="1">
    <citation type="submission" date="2023-08" db="EMBL/GenBank/DDBJ databases">
        <title>A de novo genome assembly of Solanum verrucosum Schlechtendal, a Mexican diploid species geographically isolated from the other diploid A-genome species in potato relatives.</title>
        <authorList>
            <person name="Hosaka K."/>
        </authorList>
    </citation>
    <scope>NUCLEOTIDE SEQUENCE</scope>
    <source>
        <tissue evidence="1">Young leaves</tissue>
    </source>
</reference>